<protein>
    <recommendedName>
        <fullName evidence="8">Peptidase S54 rhomboid domain-containing protein</fullName>
    </recommendedName>
</protein>
<name>A0A1D9E139_9MICO</name>
<evidence type="ECO:0000313" key="10">
    <source>
        <dbReference type="Proteomes" id="UP000243784"/>
    </source>
</evidence>
<evidence type="ECO:0000256" key="4">
    <source>
        <dbReference type="ARBA" id="ARBA00022801"/>
    </source>
</evidence>
<dbReference type="PANTHER" id="PTHR43731">
    <property type="entry name" value="RHOMBOID PROTEASE"/>
    <property type="match status" value="1"/>
</dbReference>
<dbReference type="PANTHER" id="PTHR43731:SF14">
    <property type="entry name" value="PRESENILIN-ASSOCIATED RHOMBOID-LIKE PROTEIN, MITOCHONDRIAL"/>
    <property type="match status" value="1"/>
</dbReference>
<keyword evidence="3 7" id="KW-0812">Transmembrane</keyword>
<evidence type="ECO:0000256" key="1">
    <source>
        <dbReference type="ARBA" id="ARBA00004141"/>
    </source>
</evidence>
<keyword evidence="6 7" id="KW-0472">Membrane</keyword>
<dbReference type="GO" id="GO:0004252">
    <property type="term" value="F:serine-type endopeptidase activity"/>
    <property type="evidence" value="ECO:0007669"/>
    <property type="project" value="InterPro"/>
</dbReference>
<dbReference type="GO" id="GO:0016020">
    <property type="term" value="C:membrane"/>
    <property type="evidence" value="ECO:0007669"/>
    <property type="project" value="UniProtKB-SubCell"/>
</dbReference>
<feature type="transmembrane region" description="Helical" evidence="7">
    <location>
        <begin position="160"/>
        <end position="175"/>
    </location>
</feature>
<evidence type="ECO:0000256" key="2">
    <source>
        <dbReference type="ARBA" id="ARBA00009045"/>
    </source>
</evidence>
<comment type="subcellular location">
    <subcellularLocation>
        <location evidence="1">Membrane</location>
        <topology evidence="1">Multi-pass membrane protein</topology>
    </subcellularLocation>
</comment>
<evidence type="ECO:0000256" key="7">
    <source>
        <dbReference type="SAM" id="Phobius"/>
    </source>
</evidence>
<comment type="similarity">
    <text evidence="2">Belongs to the peptidase S54 family.</text>
</comment>
<feature type="transmembrane region" description="Helical" evidence="7">
    <location>
        <begin position="109"/>
        <end position="126"/>
    </location>
</feature>
<keyword evidence="4" id="KW-0378">Hydrolase</keyword>
<evidence type="ECO:0000259" key="8">
    <source>
        <dbReference type="Pfam" id="PF01694"/>
    </source>
</evidence>
<evidence type="ECO:0000256" key="6">
    <source>
        <dbReference type="ARBA" id="ARBA00023136"/>
    </source>
</evidence>
<accession>A0A1D9E139</accession>
<feature type="domain" description="Peptidase S54 rhomboid" evidence="8">
    <location>
        <begin position="41"/>
        <end position="173"/>
    </location>
</feature>
<evidence type="ECO:0000256" key="5">
    <source>
        <dbReference type="ARBA" id="ARBA00022989"/>
    </source>
</evidence>
<evidence type="ECO:0000313" key="9">
    <source>
        <dbReference type="EMBL" id="AOY56771.1"/>
    </source>
</evidence>
<proteinExistence type="inferred from homology"/>
<dbReference type="Gene3D" id="1.20.1540.10">
    <property type="entry name" value="Rhomboid-like"/>
    <property type="match status" value="1"/>
</dbReference>
<dbReference type="STRING" id="535712.A4Z71_06735"/>
<feature type="transmembrane region" description="Helical" evidence="7">
    <location>
        <begin position="138"/>
        <end position="154"/>
    </location>
</feature>
<sequence length="212" mass="22774">MRQARATIALIAINAVLWVGQILPGSQLTQFLFFAPLLTEAEPWRMLTAGFVHDPSGPMHILLNMYSIFVFGSVLEPMLGKARFIALYLISIFGGSVAVLYLADPFSPVVGASGGFFGLMGAYFVVMRSIGASSTQMVGLIAINLVFGFIIPGISWQGHVGGLLAGGAIASVYANTRKSSQQLSQKLGVLLVLAVFVALTFYRINTWQYAGY</sequence>
<keyword evidence="5 7" id="KW-1133">Transmembrane helix</keyword>
<dbReference type="SUPFAM" id="SSF144091">
    <property type="entry name" value="Rhomboid-like"/>
    <property type="match status" value="1"/>
</dbReference>
<dbReference type="InterPro" id="IPR050925">
    <property type="entry name" value="Rhomboid_protease_S54"/>
</dbReference>
<dbReference type="KEGG" id="rpla:A4Z71_06735"/>
<dbReference type="AlphaFoldDB" id="A0A1D9E139"/>
<keyword evidence="10" id="KW-1185">Reference proteome</keyword>
<dbReference type="Pfam" id="PF01694">
    <property type="entry name" value="Rhomboid"/>
    <property type="match status" value="1"/>
</dbReference>
<feature type="transmembrane region" description="Helical" evidence="7">
    <location>
        <begin position="57"/>
        <end position="75"/>
    </location>
</feature>
<organism evidence="9 10">
    <name type="scientific">Candidatus Rhodoluna planktonica</name>
    <dbReference type="NCBI Taxonomy" id="535712"/>
    <lineage>
        <taxon>Bacteria</taxon>
        <taxon>Bacillati</taxon>
        <taxon>Actinomycetota</taxon>
        <taxon>Actinomycetes</taxon>
        <taxon>Micrococcales</taxon>
        <taxon>Microbacteriaceae</taxon>
        <taxon>Luna cluster</taxon>
        <taxon>Luna-1 subcluster</taxon>
        <taxon>Rhodoluna</taxon>
    </lineage>
</organism>
<dbReference type="Proteomes" id="UP000243784">
    <property type="component" value="Chromosome"/>
</dbReference>
<feature type="transmembrane region" description="Helical" evidence="7">
    <location>
        <begin position="84"/>
        <end position="103"/>
    </location>
</feature>
<evidence type="ECO:0000256" key="3">
    <source>
        <dbReference type="ARBA" id="ARBA00022692"/>
    </source>
</evidence>
<dbReference type="EMBL" id="CP015208">
    <property type="protein sequence ID" value="AOY56771.1"/>
    <property type="molecule type" value="Genomic_DNA"/>
</dbReference>
<feature type="transmembrane region" description="Helical" evidence="7">
    <location>
        <begin position="187"/>
        <end position="204"/>
    </location>
</feature>
<reference evidence="9 10" key="1">
    <citation type="journal article" date="2016" name="Biochim. Biophys. Acta">
        <title>Photochemical characterization of actinorhodopsin and its functional existence in the natural host.</title>
        <authorList>
            <person name="Nakamura S."/>
            <person name="Kikukawa T."/>
            <person name="Tamogami J."/>
            <person name="Kamiya M."/>
            <person name="Aizawa T."/>
            <person name="Hahn M.W."/>
            <person name="Ihara K."/>
            <person name="Kamo N."/>
            <person name="Demura M."/>
        </authorList>
    </citation>
    <scope>NUCLEOTIDE SEQUENCE [LARGE SCALE GENOMIC DNA]</scope>
    <source>
        <strain evidence="9 10">MWH-Dar1</strain>
    </source>
</reference>
<gene>
    <name evidence="9" type="ORF">A4Z71_06735</name>
</gene>
<dbReference type="InterPro" id="IPR035952">
    <property type="entry name" value="Rhomboid-like_sf"/>
</dbReference>
<dbReference type="InterPro" id="IPR022764">
    <property type="entry name" value="Peptidase_S54_rhomboid_dom"/>
</dbReference>